<evidence type="ECO:0000313" key="1">
    <source>
        <dbReference type="EMBL" id="DAD70050.1"/>
    </source>
</evidence>
<reference evidence="1" key="1">
    <citation type="journal article" date="2021" name="Proc. Natl. Acad. Sci. U.S.A.">
        <title>A Catalog of Tens of Thousands of Viruses from Human Metagenomes Reveals Hidden Associations with Chronic Diseases.</title>
        <authorList>
            <person name="Tisza M.J."/>
            <person name="Buck C.B."/>
        </authorList>
    </citation>
    <scope>NUCLEOTIDE SEQUENCE</scope>
    <source>
        <strain evidence="1">Ct6F13</strain>
    </source>
</reference>
<protein>
    <submittedName>
        <fullName evidence="1">Uncharacterized protein</fullName>
    </submittedName>
</protein>
<organism evidence="1">
    <name type="scientific">Myoviridae sp. ct6F13</name>
    <dbReference type="NCBI Taxonomy" id="2827602"/>
    <lineage>
        <taxon>Viruses</taxon>
        <taxon>Duplodnaviria</taxon>
        <taxon>Heunggongvirae</taxon>
        <taxon>Uroviricota</taxon>
        <taxon>Caudoviricetes</taxon>
    </lineage>
</organism>
<proteinExistence type="predicted"/>
<accession>A0A8S5LJD4</accession>
<dbReference type="EMBL" id="BK015859">
    <property type="protein sequence ID" value="DAD70050.1"/>
    <property type="molecule type" value="Genomic_DNA"/>
</dbReference>
<sequence length="32" mass="4245">MLKRLFANWTMDYLTTNRHRRRCRKFNMNKWR</sequence>
<name>A0A8S5LJD4_9CAUD</name>